<organism evidence="1 2">
    <name type="scientific">Desulfovibrio piger</name>
    <dbReference type="NCBI Taxonomy" id="901"/>
    <lineage>
        <taxon>Bacteria</taxon>
        <taxon>Pseudomonadati</taxon>
        <taxon>Thermodesulfobacteriota</taxon>
        <taxon>Desulfovibrionia</taxon>
        <taxon>Desulfovibrionales</taxon>
        <taxon>Desulfovibrionaceae</taxon>
        <taxon>Desulfovibrio</taxon>
    </lineage>
</organism>
<dbReference type="EMBL" id="LT630450">
    <property type="protein sequence ID" value="SFV72639.1"/>
    <property type="molecule type" value="Genomic_DNA"/>
</dbReference>
<name>A0A1K1LD64_9BACT</name>
<dbReference type="RefSeq" id="WP_072333279.1">
    <property type="nucleotide sequence ID" value="NZ_LT630450.1"/>
</dbReference>
<proteinExistence type="predicted"/>
<accession>A0A1K1LD64</accession>
<evidence type="ECO:0000313" key="1">
    <source>
        <dbReference type="EMBL" id="SFV72639.1"/>
    </source>
</evidence>
<keyword evidence="2" id="KW-1185">Reference proteome</keyword>
<dbReference type="Proteomes" id="UP000186323">
    <property type="component" value="Chromosome I"/>
</dbReference>
<reference evidence="2" key="1">
    <citation type="submission" date="2016-10" db="EMBL/GenBank/DDBJ databases">
        <authorList>
            <person name="Wegmann U."/>
        </authorList>
    </citation>
    <scope>NUCLEOTIDE SEQUENCE [LARGE SCALE GENOMIC DNA]</scope>
</reference>
<evidence type="ECO:0000313" key="2">
    <source>
        <dbReference type="Proteomes" id="UP000186323"/>
    </source>
</evidence>
<dbReference type="KEGG" id="dpg:DESPIGER_0763"/>
<dbReference type="AlphaFoldDB" id="A0A1K1LD64"/>
<sequence>MFVEVRVHLQKSLQGTLDKAKSGLDQACQIFTHHDRQELAISRHAIVRGKKPYITYRVYPCDDDPLREEIPVRMLEVF</sequence>
<gene>
    <name evidence="1" type="ORF">DESPIGER_0763</name>
</gene>
<protein>
    <submittedName>
        <fullName evidence="1">Uncharacterized protein</fullName>
    </submittedName>
</protein>